<evidence type="ECO:0000256" key="6">
    <source>
        <dbReference type="SAM" id="MobiDB-lite"/>
    </source>
</evidence>
<accession>A0A0U0W383</accession>
<dbReference type="PANTHER" id="PTHR45649:SF26">
    <property type="entry name" value="OS04G0435100 PROTEIN"/>
    <property type="match status" value="1"/>
</dbReference>
<keyword evidence="3 7" id="KW-0812">Transmembrane</keyword>
<feature type="transmembrane region" description="Helical" evidence="7">
    <location>
        <begin position="445"/>
        <end position="466"/>
    </location>
</feature>
<keyword evidence="2" id="KW-0813">Transport</keyword>
<feature type="transmembrane region" description="Helical" evidence="7">
    <location>
        <begin position="170"/>
        <end position="187"/>
    </location>
</feature>
<protein>
    <submittedName>
        <fullName evidence="8">Amino acid permease-associated protein</fullName>
    </submittedName>
</protein>
<dbReference type="EMBL" id="CSTD01000001">
    <property type="protein sequence ID" value="CPR06285.1"/>
    <property type="molecule type" value="Genomic_DNA"/>
</dbReference>
<feature type="transmembrane region" description="Helical" evidence="7">
    <location>
        <begin position="369"/>
        <end position="396"/>
    </location>
</feature>
<evidence type="ECO:0000256" key="7">
    <source>
        <dbReference type="SAM" id="Phobius"/>
    </source>
</evidence>
<feature type="transmembrane region" description="Helical" evidence="7">
    <location>
        <begin position="99"/>
        <end position="121"/>
    </location>
</feature>
<evidence type="ECO:0000256" key="5">
    <source>
        <dbReference type="ARBA" id="ARBA00023136"/>
    </source>
</evidence>
<keyword evidence="5 7" id="KW-0472">Membrane</keyword>
<keyword evidence="4 7" id="KW-1133">Transmembrane helix</keyword>
<dbReference type="InterPro" id="IPR002293">
    <property type="entry name" value="AA/rel_permease1"/>
</dbReference>
<feature type="transmembrane region" description="Helical" evidence="7">
    <location>
        <begin position="231"/>
        <end position="256"/>
    </location>
</feature>
<evidence type="ECO:0000313" key="9">
    <source>
        <dbReference type="Proteomes" id="UP000198875"/>
    </source>
</evidence>
<dbReference type="PANTHER" id="PTHR45649">
    <property type="entry name" value="AMINO-ACID PERMEASE BAT1"/>
    <property type="match status" value="1"/>
</dbReference>
<feature type="transmembrane region" description="Helical" evidence="7">
    <location>
        <begin position="417"/>
        <end position="439"/>
    </location>
</feature>
<name>A0A0U0W383_MYCBE</name>
<evidence type="ECO:0000256" key="2">
    <source>
        <dbReference type="ARBA" id="ARBA00022448"/>
    </source>
</evidence>
<feature type="transmembrane region" description="Helical" evidence="7">
    <location>
        <begin position="276"/>
        <end position="299"/>
    </location>
</feature>
<feature type="transmembrane region" description="Helical" evidence="7">
    <location>
        <begin position="486"/>
        <end position="505"/>
    </location>
</feature>
<gene>
    <name evidence="8" type="ORF">BN971_00744</name>
</gene>
<reference evidence="8 9" key="1">
    <citation type="submission" date="2015-03" db="EMBL/GenBank/DDBJ databases">
        <authorList>
            <person name="Murphy D."/>
        </authorList>
    </citation>
    <scope>NUCLEOTIDE SEQUENCE [LARGE SCALE GENOMIC DNA]</scope>
    <source>
        <strain evidence="8 9">DSM 44277</strain>
    </source>
</reference>
<feature type="transmembrane region" description="Helical" evidence="7">
    <location>
        <begin position="127"/>
        <end position="149"/>
    </location>
</feature>
<evidence type="ECO:0000256" key="3">
    <source>
        <dbReference type="ARBA" id="ARBA00022692"/>
    </source>
</evidence>
<evidence type="ECO:0000256" key="1">
    <source>
        <dbReference type="ARBA" id="ARBA00004141"/>
    </source>
</evidence>
<dbReference type="GO" id="GO:0016020">
    <property type="term" value="C:membrane"/>
    <property type="evidence" value="ECO:0007669"/>
    <property type="project" value="UniProtKB-SubCell"/>
</dbReference>
<evidence type="ECO:0000256" key="4">
    <source>
        <dbReference type="ARBA" id="ARBA00022989"/>
    </source>
</evidence>
<proteinExistence type="predicted"/>
<dbReference type="GO" id="GO:0022857">
    <property type="term" value="F:transmembrane transporter activity"/>
    <property type="evidence" value="ECO:0007669"/>
    <property type="project" value="InterPro"/>
</dbReference>
<feature type="transmembrane region" description="Helical" evidence="7">
    <location>
        <begin position="517"/>
        <end position="536"/>
    </location>
</feature>
<feature type="transmembrane region" description="Helical" evidence="7">
    <location>
        <begin position="207"/>
        <end position="224"/>
    </location>
</feature>
<feature type="region of interest" description="Disordered" evidence="6">
    <location>
        <begin position="37"/>
        <end position="72"/>
    </location>
</feature>
<dbReference type="AlphaFoldDB" id="A0A0U0W383"/>
<organism evidence="8 9">
    <name type="scientific">Mycobacterium bohemicum DSM 44277</name>
    <dbReference type="NCBI Taxonomy" id="1236609"/>
    <lineage>
        <taxon>Bacteria</taxon>
        <taxon>Bacillati</taxon>
        <taxon>Actinomycetota</taxon>
        <taxon>Actinomycetes</taxon>
        <taxon>Mycobacteriales</taxon>
        <taxon>Mycobacteriaceae</taxon>
        <taxon>Mycobacterium</taxon>
    </lineage>
</organism>
<dbReference type="Pfam" id="PF13520">
    <property type="entry name" value="AA_permease_2"/>
    <property type="match status" value="1"/>
</dbReference>
<dbReference type="PIRSF" id="PIRSF006060">
    <property type="entry name" value="AA_transporter"/>
    <property type="match status" value="1"/>
</dbReference>
<sequence>MSLVTAAGQIRGASTDFEIGVGQLFFTKFAGTQKDLEGDPAVDVTSGQARDRAGDGDPRAGVGTGPAADATGDDEDLAQLKALGFSSEFRRDMSPWANFSLGFTYLSPVVGIYTVFAFALATAGPPMIWSLLIVGAGQMLVALVFSEVVAQFPVAGGVYPWARRLWGRKWAWMTGWVYMFCLLALIADAAFGAGPYLAAMAGFRPTAYAKIYCALAVLAVATLINLTGTKILGYFAIFGFTAELIGALVVGVWLLVSHRAHGLGVLFHSFGAQGSHSFLYAFLAASLIGLYQFFGFEACGDVAEEVRNPGIQIPKAMRRTIYIGGAASTFVCLSLILSVTDFGAVIRGDDTNPISTVLTSAFGDVGSRVVLGIVLISFVSCALSLQAAASRLIFSYGRDGMILGSRLLARFDHKRHVPPYALLAAVVVPGVLIIGTIVSEHPLNKLVSFGTVGVYLGFQMVVLAALRARLKGWKPSGKYQLGRWGMVVNVAALAYGVAAIVNISWPRTPDAPWYDNWVVLLMAGLIIGFGLLYMAITRAHTKSDAPHADAVPEPI</sequence>
<evidence type="ECO:0000313" key="8">
    <source>
        <dbReference type="EMBL" id="CPR06285.1"/>
    </source>
</evidence>
<dbReference type="Proteomes" id="UP000198875">
    <property type="component" value="Unassembled WGS sequence"/>
</dbReference>
<feature type="transmembrane region" description="Helical" evidence="7">
    <location>
        <begin position="320"/>
        <end position="339"/>
    </location>
</feature>
<feature type="compositionally biased region" description="Basic and acidic residues" evidence="6">
    <location>
        <begin position="49"/>
        <end position="58"/>
    </location>
</feature>
<comment type="subcellular location">
    <subcellularLocation>
        <location evidence="1">Membrane</location>
        <topology evidence="1">Multi-pass membrane protein</topology>
    </subcellularLocation>
</comment>
<dbReference type="Gene3D" id="1.20.1740.10">
    <property type="entry name" value="Amino acid/polyamine transporter I"/>
    <property type="match status" value="1"/>
</dbReference>